<dbReference type="EMBL" id="CP053921">
    <property type="protein sequence ID" value="QKG72563.1"/>
    <property type="molecule type" value="Genomic_DNA"/>
</dbReference>
<gene>
    <name evidence="1" type="ORF">HQR01_14985</name>
</gene>
<dbReference type="Proteomes" id="UP000504693">
    <property type="component" value="Chromosome"/>
</dbReference>
<dbReference type="KEGG" id="emv:HQR01_14985"/>
<dbReference type="AlphaFoldDB" id="A0A7D4B984"/>
<name>A0A7D4B984_9SPHN</name>
<proteinExistence type="predicted"/>
<reference evidence="1 2" key="1">
    <citation type="submission" date="2020-05" db="EMBL/GenBank/DDBJ databases">
        <title>Erythrobacter mangrovi sp. nov., isolated from rhizosphere soil of mangrove plant (Kandelia candel).</title>
        <authorList>
            <person name="Ye Y.H."/>
        </authorList>
    </citation>
    <scope>NUCLEOTIDE SEQUENCE [LARGE SCALE GENOMIC DNA]</scope>
    <source>
        <strain evidence="1 2">EB310</strain>
    </source>
</reference>
<protein>
    <recommendedName>
        <fullName evidence="3">Transposase</fullName>
    </recommendedName>
</protein>
<keyword evidence="2" id="KW-1185">Reference proteome</keyword>
<sequence length="134" mass="14743">MHLLVRVERGQGGEMPRKKKPVSPFRYFNSSPEAITTDGLRSYKAAMGELGSQDKQAVDSTLGASLVPDQNPCLSHVSWRIGIGPVALHVRVRAAKRHQFHWVPYDSIRPIIRGISTLSGSRDDMGASTCNFLA</sequence>
<organism evidence="1 2">
    <name type="scientific">Erythrobacter mangrovi</name>
    <dbReference type="NCBI Taxonomy" id="2739433"/>
    <lineage>
        <taxon>Bacteria</taxon>
        <taxon>Pseudomonadati</taxon>
        <taxon>Pseudomonadota</taxon>
        <taxon>Alphaproteobacteria</taxon>
        <taxon>Sphingomonadales</taxon>
        <taxon>Erythrobacteraceae</taxon>
        <taxon>Erythrobacter/Porphyrobacter group</taxon>
        <taxon>Erythrobacter</taxon>
    </lineage>
</organism>
<accession>A0A7D4B984</accession>
<dbReference type="RefSeq" id="WP_173215940.1">
    <property type="nucleotide sequence ID" value="NZ_CP053921.1"/>
</dbReference>
<evidence type="ECO:0008006" key="3">
    <source>
        <dbReference type="Google" id="ProtNLM"/>
    </source>
</evidence>
<evidence type="ECO:0000313" key="1">
    <source>
        <dbReference type="EMBL" id="QKG72563.1"/>
    </source>
</evidence>
<evidence type="ECO:0000313" key="2">
    <source>
        <dbReference type="Proteomes" id="UP000504693"/>
    </source>
</evidence>